<dbReference type="EMBL" id="HE601409">
    <property type="protein sequence ID" value="CAR98286.1"/>
    <property type="molecule type" value="Genomic_DNA"/>
</dbReference>
<dbReference type="GeneID" id="68919310"/>
<protein>
    <submittedName>
        <fullName evidence="1">Protein CBG27861</fullName>
    </submittedName>
</protein>
<proteinExistence type="predicted"/>
<dbReference type="KEGG" id="cbr:CBG_27861"/>
<reference evidence="1 2" key="2">
    <citation type="journal article" date="2011" name="PLoS Genet.">
        <title>Caenorhabditis briggsae recombinant inbred line genotypes reveal inter-strain incompatibility and the evolution of recombination.</title>
        <authorList>
            <person name="Ross J.A."/>
            <person name="Koboldt D.C."/>
            <person name="Staisch J.E."/>
            <person name="Chamberlin H.M."/>
            <person name="Gupta B.P."/>
            <person name="Miller R.D."/>
            <person name="Baird S.E."/>
            <person name="Haag E.S."/>
        </authorList>
    </citation>
    <scope>NUCLEOTIDE SEQUENCE [LARGE SCALE GENOMIC DNA]</scope>
    <source>
        <strain evidence="1 2">AF16</strain>
    </source>
</reference>
<name>B6IEF6_CAEBR</name>
<sequence>MSCTMSCFGKLIVCLNPNASKGKEYIRWVIFITKEFTNTIRVVIVRYWDRKY</sequence>
<keyword evidence="2" id="KW-1185">Reference proteome</keyword>
<dbReference type="Proteomes" id="UP000008549">
    <property type="component" value="Unassembled WGS sequence"/>
</dbReference>
<dbReference type="CTD" id="68919310"/>
<accession>B6IEF6</accession>
<dbReference type="AlphaFoldDB" id="B6IEF6"/>
<reference evidence="1 2" key="1">
    <citation type="journal article" date="2003" name="PLoS Biol.">
        <title>The genome sequence of Caenorhabditis briggsae: a platform for comparative genomics.</title>
        <authorList>
            <person name="Stein L.D."/>
            <person name="Bao Z."/>
            <person name="Blasiar D."/>
            <person name="Blumenthal T."/>
            <person name="Brent M.R."/>
            <person name="Chen N."/>
            <person name="Chinwalla A."/>
            <person name="Clarke L."/>
            <person name="Clee C."/>
            <person name="Coghlan A."/>
            <person name="Coulson A."/>
            <person name="D'Eustachio P."/>
            <person name="Fitch D.H."/>
            <person name="Fulton L.A."/>
            <person name="Fulton R.E."/>
            <person name="Griffiths-Jones S."/>
            <person name="Harris T.W."/>
            <person name="Hillier L.W."/>
            <person name="Kamath R."/>
            <person name="Kuwabara P.E."/>
            <person name="Mardis E.R."/>
            <person name="Marra M.A."/>
            <person name="Miner T.L."/>
            <person name="Minx P."/>
            <person name="Mullikin J.C."/>
            <person name="Plumb R.W."/>
            <person name="Rogers J."/>
            <person name="Schein J.E."/>
            <person name="Sohrmann M."/>
            <person name="Spieth J."/>
            <person name="Stajich J.E."/>
            <person name="Wei C."/>
            <person name="Willey D."/>
            <person name="Wilson R.K."/>
            <person name="Durbin R."/>
            <person name="Waterston R.H."/>
        </authorList>
    </citation>
    <scope>NUCLEOTIDE SEQUENCE [LARGE SCALE GENOMIC DNA]</scope>
    <source>
        <strain evidence="1 2">AF16</strain>
    </source>
</reference>
<gene>
    <name evidence="1" type="ORF">CBG27861</name>
    <name evidence="1" type="ORF">CBG_27861</name>
</gene>
<evidence type="ECO:0000313" key="2">
    <source>
        <dbReference type="Proteomes" id="UP000008549"/>
    </source>
</evidence>
<evidence type="ECO:0000313" key="1">
    <source>
        <dbReference type="EMBL" id="CAR98286.1"/>
    </source>
</evidence>
<dbReference type="InParanoid" id="B6IEF6"/>
<organism evidence="1 2">
    <name type="scientific">Caenorhabditis briggsae</name>
    <dbReference type="NCBI Taxonomy" id="6238"/>
    <lineage>
        <taxon>Eukaryota</taxon>
        <taxon>Metazoa</taxon>
        <taxon>Ecdysozoa</taxon>
        <taxon>Nematoda</taxon>
        <taxon>Chromadorea</taxon>
        <taxon>Rhabditida</taxon>
        <taxon>Rhabditina</taxon>
        <taxon>Rhabditomorpha</taxon>
        <taxon>Rhabditoidea</taxon>
        <taxon>Rhabditidae</taxon>
        <taxon>Peloderinae</taxon>
        <taxon>Caenorhabditis</taxon>
    </lineage>
</organism>
<dbReference type="HOGENOM" id="CLU_3089253_0_0_1"/>
<dbReference type="RefSeq" id="XP_045097859.1">
    <property type="nucleotide sequence ID" value="XM_045240085.1"/>
</dbReference>